<keyword evidence="9" id="KW-0862">Zinc</keyword>
<keyword evidence="11 12" id="KW-0539">Nucleus</keyword>
<reference evidence="16 17" key="1">
    <citation type="submission" date="2017-08" db="EMBL/GenBank/DDBJ databases">
        <title>Harnessing the power of phylogenomics to disentangle the directionality and signatures of interkingdom host jumping in the parasitic fungal genus Tolypocladium.</title>
        <authorList>
            <person name="Quandt C.A."/>
            <person name="Patterson W."/>
            <person name="Spatafora J.W."/>
        </authorList>
    </citation>
    <scope>NUCLEOTIDE SEQUENCE [LARGE SCALE GENOMIC DNA]</scope>
    <source>
        <strain evidence="16 17">CBS 113982</strain>
    </source>
</reference>
<dbReference type="PANTHER" id="PTHR12786:SF2">
    <property type="entry name" value="SPLICING FACTOR 3A SUBUNIT 3"/>
    <property type="match status" value="1"/>
</dbReference>
<evidence type="ECO:0000313" key="17">
    <source>
        <dbReference type="Proteomes" id="UP000236621"/>
    </source>
</evidence>
<feature type="region of interest" description="Disordered" evidence="13">
    <location>
        <begin position="565"/>
        <end position="589"/>
    </location>
</feature>
<dbReference type="InterPro" id="IPR013083">
    <property type="entry name" value="Znf_RING/FYVE/PHD"/>
</dbReference>
<evidence type="ECO:0000256" key="10">
    <source>
        <dbReference type="ARBA" id="ARBA00023172"/>
    </source>
</evidence>
<comment type="subunit">
    <text evidence="12">Forms a heterodimer with SLX4.</text>
</comment>
<dbReference type="InterPro" id="IPR027520">
    <property type="entry name" value="Slx1"/>
</dbReference>
<dbReference type="HAMAP" id="MF_03100">
    <property type="entry name" value="Endonuc_su_Slx1"/>
    <property type="match status" value="1"/>
</dbReference>
<dbReference type="Pfam" id="PF12874">
    <property type="entry name" value="zf-met"/>
    <property type="match status" value="1"/>
</dbReference>
<evidence type="ECO:0000256" key="5">
    <source>
        <dbReference type="ARBA" id="ARBA00022723"/>
    </source>
</evidence>
<dbReference type="CDD" id="cd10455">
    <property type="entry name" value="GIY-YIG_SLX1"/>
    <property type="match status" value="1"/>
</dbReference>
<dbReference type="Proteomes" id="UP000236621">
    <property type="component" value="Unassembled WGS sequence"/>
</dbReference>
<dbReference type="Gene3D" id="3.30.40.10">
    <property type="entry name" value="Zinc/RING finger domain, C3HC4 (zinc finger)"/>
    <property type="match status" value="1"/>
</dbReference>
<keyword evidence="12" id="KW-0227">DNA damage</keyword>
<dbReference type="Pfam" id="PF12108">
    <property type="entry name" value="SF3a60_bindingd"/>
    <property type="match status" value="1"/>
</dbReference>
<comment type="caution">
    <text evidence="12">Lacks conserved residue(s) required for the propagation of feature annotation.</text>
</comment>
<comment type="caution">
    <text evidence="16">The sequence shown here is derived from an EMBL/GenBank/DDBJ whole genome shotgun (WGS) entry which is preliminary data.</text>
</comment>
<dbReference type="GO" id="GO:0033557">
    <property type="term" value="C:Slx1-Slx4 complex"/>
    <property type="evidence" value="ECO:0007669"/>
    <property type="project" value="UniProtKB-UniRule"/>
</dbReference>
<comment type="function">
    <text evidence="12">Catalytic subunit of the SLX1-SLX4 structure-specific endonuclease that resolves DNA secondary structures generated during DNA repair and recombination. Has endonuclease activity towards branched DNA substrates, introducing single-strand cuts in duplex DNA close to junctions with ss-DNA.</text>
</comment>
<feature type="compositionally biased region" description="Basic and acidic residues" evidence="13">
    <location>
        <begin position="129"/>
        <end position="139"/>
    </location>
</feature>
<feature type="region of interest" description="Disordered" evidence="13">
    <location>
        <begin position="122"/>
        <end position="141"/>
    </location>
</feature>
<comment type="cofactor">
    <cofactor evidence="12">
        <name>a divalent metal cation</name>
        <dbReference type="ChEBI" id="CHEBI:60240"/>
    </cofactor>
</comment>
<feature type="compositionally biased region" description="Basic and acidic residues" evidence="13">
    <location>
        <begin position="303"/>
        <end position="324"/>
    </location>
</feature>
<name>A0A2K3QQI3_9HYPO</name>
<dbReference type="EMBL" id="NRSZ01000051">
    <property type="protein sequence ID" value="PNY29802.1"/>
    <property type="molecule type" value="Genomic_DNA"/>
</dbReference>
<dbReference type="Pfam" id="PF21202">
    <property type="entry name" value="SLX1_C"/>
    <property type="match status" value="1"/>
</dbReference>
<keyword evidence="8 12" id="KW-0378">Hydrolase</keyword>
<protein>
    <submittedName>
        <fullName evidence="16">Structure-specific endonuclease subunit SLX1</fullName>
    </submittedName>
</protein>
<dbReference type="InterPro" id="IPR024598">
    <property type="entry name" value="SF3a60/Prp9_C"/>
</dbReference>
<dbReference type="InterPro" id="IPR000690">
    <property type="entry name" value="Matrin/U1-C_Znf_C2H2"/>
</dbReference>
<keyword evidence="3" id="KW-0597">Phosphoprotein</keyword>
<dbReference type="InterPro" id="IPR048749">
    <property type="entry name" value="SLX1_C"/>
</dbReference>
<feature type="region of interest" description="Disordered" evidence="13">
    <location>
        <begin position="301"/>
        <end position="330"/>
    </location>
</feature>
<dbReference type="GO" id="GO:0005681">
    <property type="term" value="C:spliceosomal complex"/>
    <property type="evidence" value="ECO:0007669"/>
    <property type="project" value="InterPro"/>
</dbReference>
<dbReference type="InterPro" id="IPR013087">
    <property type="entry name" value="Znf_C2H2_type"/>
</dbReference>
<dbReference type="GO" id="GO:0006310">
    <property type="term" value="P:DNA recombination"/>
    <property type="evidence" value="ECO:0007669"/>
    <property type="project" value="UniProtKB-UniRule"/>
</dbReference>
<dbReference type="SUPFAM" id="SSF57667">
    <property type="entry name" value="beta-beta-alpha zinc fingers"/>
    <property type="match status" value="1"/>
</dbReference>
<keyword evidence="4 12" id="KW-0540">Nuclease</keyword>
<keyword evidence="12" id="KW-0234">DNA repair</keyword>
<dbReference type="Pfam" id="PF16837">
    <property type="entry name" value="SF3A3"/>
    <property type="match status" value="1"/>
</dbReference>
<dbReference type="PROSITE" id="PS50171">
    <property type="entry name" value="ZF_MATRIN"/>
    <property type="match status" value="1"/>
</dbReference>
<feature type="region of interest" description="Disordered" evidence="13">
    <location>
        <begin position="348"/>
        <end position="403"/>
    </location>
</feature>
<evidence type="ECO:0000259" key="15">
    <source>
        <dbReference type="PROSITE" id="PS50171"/>
    </source>
</evidence>
<organism evidence="16 17">
    <name type="scientific">Tolypocladium capitatum</name>
    <dbReference type="NCBI Taxonomy" id="45235"/>
    <lineage>
        <taxon>Eukaryota</taxon>
        <taxon>Fungi</taxon>
        <taxon>Dikarya</taxon>
        <taxon>Ascomycota</taxon>
        <taxon>Pezizomycotina</taxon>
        <taxon>Sordariomycetes</taxon>
        <taxon>Hypocreomycetidae</taxon>
        <taxon>Hypocreales</taxon>
        <taxon>Ophiocordycipitaceae</taxon>
        <taxon>Tolypocladium</taxon>
    </lineage>
</organism>
<dbReference type="GO" id="GO:0000398">
    <property type="term" value="P:mRNA splicing, via spliceosome"/>
    <property type="evidence" value="ECO:0007669"/>
    <property type="project" value="InterPro"/>
</dbReference>
<dbReference type="GO" id="GO:0008270">
    <property type="term" value="F:zinc ion binding"/>
    <property type="evidence" value="ECO:0007669"/>
    <property type="project" value="UniProtKB-KW"/>
</dbReference>
<accession>A0A2K3QQI3</accession>
<feature type="compositionally biased region" description="Acidic residues" evidence="13">
    <location>
        <begin position="393"/>
        <end position="403"/>
    </location>
</feature>
<feature type="compositionally biased region" description="Basic and acidic residues" evidence="13">
    <location>
        <begin position="354"/>
        <end position="376"/>
    </location>
</feature>
<dbReference type="InterPro" id="IPR036236">
    <property type="entry name" value="Znf_C2H2_sf"/>
</dbReference>
<comment type="subcellular location">
    <subcellularLocation>
        <location evidence="1 12">Nucleus</location>
    </subcellularLocation>
</comment>
<keyword evidence="6 12" id="KW-0255">Endonuclease</keyword>
<dbReference type="PROSITE" id="PS50164">
    <property type="entry name" value="GIY_YIG"/>
    <property type="match status" value="1"/>
</dbReference>
<keyword evidence="7" id="KW-0863">Zinc-finger</keyword>
<evidence type="ECO:0000256" key="7">
    <source>
        <dbReference type="ARBA" id="ARBA00022771"/>
    </source>
</evidence>
<dbReference type="Gene3D" id="3.40.1440.10">
    <property type="entry name" value="GIY-YIG endonuclease"/>
    <property type="match status" value="1"/>
</dbReference>
<dbReference type="InterPro" id="IPR000305">
    <property type="entry name" value="GIY-YIG_endonuc"/>
</dbReference>
<dbReference type="PANTHER" id="PTHR12786">
    <property type="entry name" value="SPLICING FACTOR SF3A-RELATED"/>
    <property type="match status" value="1"/>
</dbReference>
<feature type="domain" description="Matrin-type" evidence="15">
    <location>
        <begin position="435"/>
        <end position="466"/>
    </location>
</feature>
<dbReference type="InterPro" id="IPR021966">
    <property type="entry name" value="SF3a60_bindingd"/>
</dbReference>
<gene>
    <name evidence="16" type="ORF">TCAP_00277</name>
</gene>
<dbReference type="GO" id="GO:0003723">
    <property type="term" value="F:RNA binding"/>
    <property type="evidence" value="ECO:0007669"/>
    <property type="project" value="InterPro"/>
</dbReference>
<comment type="similarity">
    <text evidence="2">Belongs to the SF3A3 family.</text>
</comment>
<evidence type="ECO:0000256" key="6">
    <source>
        <dbReference type="ARBA" id="ARBA00022759"/>
    </source>
</evidence>
<evidence type="ECO:0000313" key="16">
    <source>
        <dbReference type="EMBL" id="PNY29802.1"/>
    </source>
</evidence>
<sequence length="843" mass="95868">MLVVEEERYVHEDVERIESSIADRVRDDPKHVCAGRNHEYRCCTQAEANRYLLSKIRNLLNRDHEIAQLLDQIQEQAKHLQGIFNDDVGSTARDLEHLGAGDSFGEFYNQLNELRDHHARYPNEQAENSEQRYKTKRSGDGTGLAPSIVDSLFSGEEAYGRFFDLNPSHEAFLNLPNVKRLTYLQYLESFDNFTPGLGGVKRAEKLTDQYFKYVGDLTDYLTSFRKRTKPLEDTEKAVSEFDAEFEKAWDKDEVKGWQVDQPSANGAAKNLTNSEAVWCDDCEREFKNENVYNGHLTGRKHIKAAEQRKQRQQETGEETTDRKGSIVSAKRVKERAVAEREYRVKRLASSMSTERSDTRVNVERKQGMTERERQQELDNLLNVSETPRGGAAEDGEEEGEDGEEKIYNPLKLPLAWDGKPIPFWLYRLHGLGVEFHCEICGNFVYMGRRAFDKHFGEPRHIYGLKCLGITNVTLFRDITKIKEALKLWDRIQQEQKKSKVDDGSIVQMEDSEGNVMPEKVYNDLQKQGLLLGCLSSGMTHVSKPLPALYTVYVLRSTVRHASLYIGSTPNPPRRLKQHNGEAKGGAARTSRHTLRPWEMMVLVSGFSSMVAALKFEWALTNPHLSLHIPDESRLAISIQRKKNGMPKRPLHSVKSVMSNLHLLTGVPSFARWPLNLHFLSREAHSAWEKWTKSSDKPSRSGLNITTDFDPPIDADAASDASRGIYALPLDYKPIKKYVEKANNVVSFEQEGRCVHCHEELESGKGLHAMCPNEECTSMGHLDCWSRHALSTNSNGDVIPDFCRCPSCGGKIRWGDMMKELSLRIRGGKEVDKLLKKSCAKTTS</sequence>
<evidence type="ECO:0000256" key="1">
    <source>
        <dbReference type="ARBA" id="ARBA00004123"/>
    </source>
</evidence>
<feature type="domain" description="GIY-YIG" evidence="14">
    <location>
        <begin position="547"/>
        <end position="629"/>
    </location>
</feature>
<evidence type="ECO:0000256" key="13">
    <source>
        <dbReference type="SAM" id="MobiDB-lite"/>
    </source>
</evidence>
<comment type="similarity">
    <text evidence="12">Belongs to the SLX1 family.</text>
</comment>
<evidence type="ECO:0000256" key="9">
    <source>
        <dbReference type="ARBA" id="ARBA00022833"/>
    </source>
</evidence>
<proteinExistence type="inferred from homology"/>
<keyword evidence="10 12" id="KW-0233">DNA recombination</keyword>
<dbReference type="PROSITE" id="PS00028">
    <property type="entry name" value="ZINC_FINGER_C2H2_1"/>
    <property type="match status" value="1"/>
</dbReference>
<evidence type="ECO:0000256" key="12">
    <source>
        <dbReference type="HAMAP-Rule" id="MF_03100"/>
    </source>
</evidence>
<dbReference type="OrthoDB" id="2160351at2759"/>
<dbReference type="STRING" id="45235.A0A2K3QQI3"/>
<evidence type="ECO:0000256" key="3">
    <source>
        <dbReference type="ARBA" id="ARBA00022553"/>
    </source>
</evidence>
<evidence type="ECO:0000256" key="2">
    <source>
        <dbReference type="ARBA" id="ARBA00008776"/>
    </source>
</evidence>
<evidence type="ECO:0000256" key="11">
    <source>
        <dbReference type="ARBA" id="ARBA00023242"/>
    </source>
</evidence>
<dbReference type="GO" id="GO:0006281">
    <property type="term" value="P:DNA repair"/>
    <property type="evidence" value="ECO:0007669"/>
    <property type="project" value="UniProtKB-UniRule"/>
</dbReference>
<keyword evidence="5" id="KW-0479">Metal-binding</keyword>
<evidence type="ECO:0000259" key="14">
    <source>
        <dbReference type="PROSITE" id="PS50164"/>
    </source>
</evidence>
<dbReference type="Pfam" id="PF11931">
    <property type="entry name" value="SF3a60_Prp9_C"/>
    <property type="match status" value="1"/>
</dbReference>
<dbReference type="InterPro" id="IPR031774">
    <property type="entry name" value="SF3A3_dom"/>
</dbReference>
<dbReference type="AlphaFoldDB" id="A0A2K3QQI3"/>
<evidence type="ECO:0000256" key="4">
    <source>
        <dbReference type="ARBA" id="ARBA00022722"/>
    </source>
</evidence>
<evidence type="ECO:0000256" key="8">
    <source>
        <dbReference type="ARBA" id="ARBA00022801"/>
    </source>
</evidence>
<dbReference type="Pfam" id="PF01541">
    <property type="entry name" value="GIY-YIG"/>
    <property type="match status" value="1"/>
</dbReference>
<dbReference type="GO" id="GO:0017108">
    <property type="term" value="F:5'-flap endonuclease activity"/>
    <property type="evidence" value="ECO:0007669"/>
    <property type="project" value="InterPro"/>
</dbReference>
<dbReference type="InterPro" id="IPR051421">
    <property type="entry name" value="RNA_Proc_DNA_Dmg_Regulator"/>
</dbReference>
<dbReference type="InterPro" id="IPR035901">
    <property type="entry name" value="GIY-YIG_endonuc_sf"/>
</dbReference>
<keyword evidence="17" id="KW-1185">Reference proteome</keyword>